<keyword evidence="3" id="KW-1185">Reference proteome</keyword>
<evidence type="ECO:0000313" key="2">
    <source>
        <dbReference type="EnsemblPlants" id="ORUFI04G17230.1"/>
    </source>
</evidence>
<dbReference type="Proteomes" id="UP000008022">
    <property type="component" value="Unassembled WGS sequence"/>
</dbReference>
<dbReference type="HOGENOM" id="CLU_2562394_0_0_1"/>
<dbReference type="EnsemblPlants" id="ORUFI04G17230.1">
    <property type="protein sequence ID" value="ORUFI04G17230.1"/>
    <property type="gene ID" value="ORUFI04G17230"/>
</dbReference>
<evidence type="ECO:0000313" key="3">
    <source>
        <dbReference type="Proteomes" id="UP000008022"/>
    </source>
</evidence>
<dbReference type="AlphaFoldDB" id="A0A0E0PAF5"/>
<dbReference type="Gramene" id="ORUFI04G17230.1">
    <property type="protein sequence ID" value="ORUFI04G17230.1"/>
    <property type="gene ID" value="ORUFI04G17230"/>
</dbReference>
<accession>A0A0E0PAF5</accession>
<organism evidence="2 3">
    <name type="scientific">Oryza rufipogon</name>
    <name type="common">Brownbeard rice</name>
    <name type="synonym">Asian wild rice</name>
    <dbReference type="NCBI Taxonomy" id="4529"/>
    <lineage>
        <taxon>Eukaryota</taxon>
        <taxon>Viridiplantae</taxon>
        <taxon>Streptophyta</taxon>
        <taxon>Embryophyta</taxon>
        <taxon>Tracheophyta</taxon>
        <taxon>Spermatophyta</taxon>
        <taxon>Magnoliopsida</taxon>
        <taxon>Liliopsida</taxon>
        <taxon>Poales</taxon>
        <taxon>Poaceae</taxon>
        <taxon>BOP clade</taxon>
        <taxon>Oryzoideae</taxon>
        <taxon>Oryzeae</taxon>
        <taxon>Oryzinae</taxon>
        <taxon>Oryza</taxon>
    </lineage>
</organism>
<proteinExistence type="predicted"/>
<feature type="compositionally biased region" description="Basic residues" evidence="1">
    <location>
        <begin position="60"/>
        <end position="69"/>
    </location>
</feature>
<feature type="region of interest" description="Disordered" evidence="1">
    <location>
        <begin position="52"/>
        <end position="82"/>
    </location>
</feature>
<feature type="compositionally biased region" description="Low complexity" evidence="1">
    <location>
        <begin position="72"/>
        <end position="82"/>
    </location>
</feature>
<evidence type="ECO:0000256" key="1">
    <source>
        <dbReference type="SAM" id="MobiDB-lite"/>
    </source>
</evidence>
<sequence>MLKHAWMLICEGVPDAWSSAPLCCSTLALHDAEDVPKMNPLGKLLRLIGGSSPASTQAAARRRRRRRRRIPPDIATAPATAI</sequence>
<protein>
    <submittedName>
        <fullName evidence="2">Uncharacterized protein</fullName>
    </submittedName>
</protein>
<reference evidence="3" key="1">
    <citation type="submission" date="2013-06" db="EMBL/GenBank/DDBJ databases">
        <authorList>
            <person name="Zhao Q."/>
        </authorList>
    </citation>
    <scope>NUCLEOTIDE SEQUENCE</scope>
    <source>
        <strain evidence="3">cv. W1943</strain>
    </source>
</reference>
<reference evidence="2" key="2">
    <citation type="submission" date="2015-06" db="UniProtKB">
        <authorList>
            <consortium name="EnsemblPlants"/>
        </authorList>
    </citation>
    <scope>IDENTIFICATION</scope>
</reference>
<name>A0A0E0PAF5_ORYRU</name>